<reference evidence="2" key="1">
    <citation type="journal article" date="2019" name="Int. J. Syst. Evol. Microbiol.">
        <title>The Global Catalogue of Microorganisms (GCM) 10K type strain sequencing project: providing services to taxonomists for standard genome sequencing and annotation.</title>
        <authorList>
            <consortium name="The Broad Institute Genomics Platform"/>
            <consortium name="The Broad Institute Genome Sequencing Center for Infectious Disease"/>
            <person name="Wu L."/>
            <person name="Ma J."/>
        </authorList>
    </citation>
    <scope>NUCLEOTIDE SEQUENCE [LARGE SCALE GENOMIC DNA]</scope>
    <source>
        <strain evidence="2">JCM 4586</strain>
    </source>
</reference>
<keyword evidence="2" id="KW-1185">Reference proteome</keyword>
<dbReference type="Proteomes" id="UP000659223">
    <property type="component" value="Unassembled WGS sequence"/>
</dbReference>
<comment type="caution">
    <text evidence="1">The sequence shown here is derived from an EMBL/GenBank/DDBJ whole genome shotgun (WGS) entry which is preliminary data.</text>
</comment>
<proteinExistence type="predicted"/>
<sequence>MTVGTAVTSGSVGLGRTFTGEGFGFGAGSRSISRTRVALFACRGFTAAGVGVALLDDGEEVVDGDMVARTVLLGEEAHGGGDESVEAVAAHRPGAFGGQVQGELPGDAVHDDVDAHGVEPLLQQEVDKFGRDEVVLVDHVYRGAVMERTTGCQQVAQEVTAPARSRAGEHLLELQLCRGLLDPRLDTQGVHDGGSIGVINGHRAQDHVAVAAVQLIAVVAGLVDGDPPPGPGPVVGRFQTAATTEVRSEQSRPGVRRMVTFDHPAILGARRRPDKLPDCSTRLPCLLLRCRHDEHAGEVSFSQLGRDDGRIADEGCAAQL</sequence>
<protein>
    <submittedName>
        <fullName evidence="1">Uncharacterized protein</fullName>
    </submittedName>
</protein>
<dbReference type="EMBL" id="BMUT01000003">
    <property type="protein sequence ID" value="GGX76013.1"/>
    <property type="molecule type" value="Genomic_DNA"/>
</dbReference>
<accession>A0ABQ2Y8V3</accession>
<name>A0ABQ2Y8V3_9ACTN</name>
<organism evidence="1 2">
    <name type="scientific">Streptomyces hiroshimensis</name>
    <dbReference type="NCBI Taxonomy" id="66424"/>
    <lineage>
        <taxon>Bacteria</taxon>
        <taxon>Bacillati</taxon>
        <taxon>Actinomycetota</taxon>
        <taxon>Actinomycetes</taxon>
        <taxon>Kitasatosporales</taxon>
        <taxon>Streptomycetaceae</taxon>
        <taxon>Streptomyces</taxon>
    </lineage>
</organism>
<gene>
    <name evidence="1" type="ORF">GCM10010324_21960</name>
</gene>
<dbReference type="RefSeq" id="WP_190021441.1">
    <property type="nucleotide sequence ID" value="NZ_BMUT01000003.1"/>
</dbReference>
<evidence type="ECO:0000313" key="2">
    <source>
        <dbReference type="Proteomes" id="UP000659223"/>
    </source>
</evidence>
<evidence type="ECO:0000313" key="1">
    <source>
        <dbReference type="EMBL" id="GGX76013.1"/>
    </source>
</evidence>